<organism evidence="11 12">
    <name type="scientific">Candidatus Glassbacteria bacterium GWA2_58_10</name>
    <dbReference type="NCBI Taxonomy" id="1817865"/>
    <lineage>
        <taxon>Bacteria</taxon>
        <taxon>Candidatus Glassiibacteriota</taxon>
    </lineage>
</organism>
<gene>
    <name evidence="11" type="ORF">A2Z86_03315</name>
</gene>
<evidence type="ECO:0000313" key="11">
    <source>
        <dbReference type="EMBL" id="OGF98262.1"/>
    </source>
</evidence>
<dbReference type="InterPro" id="IPR055348">
    <property type="entry name" value="DctQ"/>
</dbReference>
<dbReference type="PANTHER" id="PTHR35011:SF2">
    <property type="entry name" value="2,3-DIKETO-L-GULONATE TRAP TRANSPORTER SMALL PERMEASE PROTEIN YIAM"/>
    <property type="match status" value="1"/>
</dbReference>
<evidence type="ECO:0000256" key="4">
    <source>
        <dbReference type="ARBA" id="ARBA00022519"/>
    </source>
</evidence>
<evidence type="ECO:0000256" key="8">
    <source>
        <dbReference type="ARBA" id="ARBA00038436"/>
    </source>
</evidence>
<comment type="caution">
    <text evidence="11">The sequence shown here is derived from an EMBL/GenBank/DDBJ whole genome shotgun (WGS) entry which is preliminary data.</text>
</comment>
<sequence>MLGKLKKALDAVLEGGLWLAMLGMTLTVIWQVFTRFILRSPSPWTEELAIFLLIWIGLLGSAVALKRKSHLGIDFLVSRLNEKWCRIAALCVWCCIIFFSVSVFVFGGIRMVTVILMNNQISPALGIRMGWIYLALPISGFFLTLYSVEFIVEELLILSGRKASPNQHKELKVMLD</sequence>
<comment type="subcellular location">
    <subcellularLocation>
        <location evidence="1">Cell inner membrane</location>
        <topology evidence="1">Multi-pass membrane protein</topology>
    </subcellularLocation>
</comment>
<dbReference type="AlphaFoldDB" id="A0A1F5YDY9"/>
<protein>
    <recommendedName>
        <fullName evidence="10">Tripartite ATP-independent periplasmic transporters DctQ component domain-containing protein</fullName>
    </recommendedName>
</protein>
<evidence type="ECO:0000256" key="9">
    <source>
        <dbReference type="SAM" id="Phobius"/>
    </source>
</evidence>
<comment type="similarity">
    <text evidence="8">Belongs to the TRAP transporter small permease family.</text>
</comment>
<dbReference type="InterPro" id="IPR007387">
    <property type="entry name" value="TRAP_DctQ"/>
</dbReference>
<feature type="transmembrane region" description="Helical" evidence="9">
    <location>
        <begin position="12"/>
        <end position="33"/>
    </location>
</feature>
<dbReference type="GO" id="GO:0005886">
    <property type="term" value="C:plasma membrane"/>
    <property type="evidence" value="ECO:0007669"/>
    <property type="project" value="UniProtKB-SubCell"/>
</dbReference>
<dbReference type="Pfam" id="PF04290">
    <property type="entry name" value="DctQ"/>
    <property type="match status" value="1"/>
</dbReference>
<keyword evidence="2" id="KW-0813">Transport</keyword>
<evidence type="ECO:0000256" key="1">
    <source>
        <dbReference type="ARBA" id="ARBA00004429"/>
    </source>
</evidence>
<evidence type="ECO:0000256" key="2">
    <source>
        <dbReference type="ARBA" id="ARBA00022448"/>
    </source>
</evidence>
<dbReference type="EMBL" id="MFIV01000141">
    <property type="protein sequence ID" value="OGF98262.1"/>
    <property type="molecule type" value="Genomic_DNA"/>
</dbReference>
<keyword evidence="3" id="KW-1003">Cell membrane</keyword>
<proteinExistence type="inferred from homology"/>
<evidence type="ECO:0000256" key="6">
    <source>
        <dbReference type="ARBA" id="ARBA00022989"/>
    </source>
</evidence>
<dbReference type="Proteomes" id="UP000176992">
    <property type="component" value="Unassembled WGS sequence"/>
</dbReference>
<feature type="transmembrane region" description="Helical" evidence="9">
    <location>
        <begin position="131"/>
        <end position="152"/>
    </location>
</feature>
<evidence type="ECO:0000256" key="5">
    <source>
        <dbReference type="ARBA" id="ARBA00022692"/>
    </source>
</evidence>
<evidence type="ECO:0000256" key="7">
    <source>
        <dbReference type="ARBA" id="ARBA00023136"/>
    </source>
</evidence>
<dbReference type="GO" id="GO:0015740">
    <property type="term" value="P:C4-dicarboxylate transport"/>
    <property type="evidence" value="ECO:0007669"/>
    <property type="project" value="TreeGrafter"/>
</dbReference>
<evidence type="ECO:0000313" key="12">
    <source>
        <dbReference type="Proteomes" id="UP000176992"/>
    </source>
</evidence>
<feature type="domain" description="Tripartite ATP-independent periplasmic transporters DctQ component" evidence="10">
    <location>
        <begin position="24"/>
        <end position="155"/>
    </location>
</feature>
<keyword evidence="4" id="KW-0997">Cell inner membrane</keyword>
<keyword evidence="7 9" id="KW-0472">Membrane</keyword>
<feature type="transmembrane region" description="Helical" evidence="9">
    <location>
        <begin position="48"/>
        <end position="66"/>
    </location>
</feature>
<dbReference type="GO" id="GO:0022857">
    <property type="term" value="F:transmembrane transporter activity"/>
    <property type="evidence" value="ECO:0007669"/>
    <property type="project" value="TreeGrafter"/>
</dbReference>
<keyword evidence="5 9" id="KW-0812">Transmembrane</keyword>
<dbReference type="PANTHER" id="PTHR35011">
    <property type="entry name" value="2,3-DIKETO-L-GULONATE TRAP TRANSPORTER SMALL PERMEASE PROTEIN YIAM"/>
    <property type="match status" value="1"/>
</dbReference>
<evidence type="ECO:0000259" key="10">
    <source>
        <dbReference type="Pfam" id="PF04290"/>
    </source>
</evidence>
<reference evidence="11 12" key="1">
    <citation type="journal article" date="2016" name="Nat. Commun.">
        <title>Thousands of microbial genomes shed light on interconnected biogeochemical processes in an aquifer system.</title>
        <authorList>
            <person name="Anantharaman K."/>
            <person name="Brown C.T."/>
            <person name="Hug L.A."/>
            <person name="Sharon I."/>
            <person name="Castelle C.J."/>
            <person name="Probst A.J."/>
            <person name="Thomas B.C."/>
            <person name="Singh A."/>
            <person name="Wilkins M.J."/>
            <person name="Karaoz U."/>
            <person name="Brodie E.L."/>
            <person name="Williams K.H."/>
            <person name="Hubbard S.S."/>
            <person name="Banfield J.F."/>
        </authorList>
    </citation>
    <scope>NUCLEOTIDE SEQUENCE [LARGE SCALE GENOMIC DNA]</scope>
</reference>
<accession>A0A1F5YDY9</accession>
<keyword evidence="6 9" id="KW-1133">Transmembrane helix</keyword>
<evidence type="ECO:0000256" key="3">
    <source>
        <dbReference type="ARBA" id="ARBA00022475"/>
    </source>
</evidence>
<name>A0A1F5YDY9_9BACT</name>
<feature type="transmembrane region" description="Helical" evidence="9">
    <location>
        <begin position="87"/>
        <end position="111"/>
    </location>
</feature>